<evidence type="ECO:0000256" key="1">
    <source>
        <dbReference type="SAM" id="MobiDB-lite"/>
    </source>
</evidence>
<evidence type="ECO:0000313" key="3">
    <source>
        <dbReference type="Proteomes" id="UP000001610"/>
    </source>
</evidence>
<accession>G3JE37</accession>
<dbReference type="GeneID" id="18166257"/>
<dbReference type="InParanoid" id="G3JE37"/>
<dbReference type="Proteomes" id="UP000001610">
    <property type="component" value="Unassembled WGS sequence"/>
</dbReference>
<feature type="compositionally biased region" description="Low complexity" evidence="1">
    <location>
        <begin position="31"/>
        <end position="44"/>
    </location>
</feature>
<dbReference type="EMBL" id="JH126401">
    <property type="protein sequence ID" value="EGX92862.1"/>
    <property type="molecule type" value="Genomic_DNA"/>
</dbReference>
<proteinExistence type="predicted"/>
<dbReference type="RefSeq" id="XP_006669445.1">
    <property type="nucleotide sequence ID" value="XM_006669382.1"/>
</dbReference>
<feature type="region of interest" description="Disordered" evidence="1">
    <location>
        <begin position="169"/>
        <end position="205"/>
    </location>
</feature>
<dbReference type="VEuPathDB" id="FungiDB:CCM_04234"/>
<feature type="region of interest" description="Disordered" evidence="1">
    <location>
        <begin position="31"/>
        <end position="62"/>
    </location>
</feature>
<dbReference type="eggNOG" id="ENOG502S61K">
    <property type="taxonomic scope" value="Eukaryota"/>
</dbReference>
<reference evidence="2 3" key="1">
    <citation type="journal article" date="2011" name="Genome Biol.">
        <title>Genome sequence of the insect pathogenic fungus Cordyceps militaris, a valued traditional Chinese medicine.</title>
        <authorList>
            <person name="Zheng P."/>
            <person name="Xia Y."/>
            <person name="Xiao G."/>
            <person name="Xiong C."/>
            <person name="Hu X."/>
            <person name="Zhang S."/>
            <person name="Zheng H."/>
            <person name="Huang Y."/>
            <person name="Zhou Y."/>
            <person name="Wang S."/>
            <person name="Zhao G.P."/>
            <person name="Liu X."/>
            <person name="St Leger R.J."/>
            <person name="Wang C."/>
        </authorList>
    </citation>
    <scope>NUCLEOTIDE SEQUENCE [LARGE SCALE GENOMIC DNA]</scope>
    <source>
        <strain evidence="2 3">CM01</strain>
    </source>
</reference>
<organism evidence="2 3">
    <name type="scientific">Cordyceps militaris (strain CM01)</name>
    <name type="common">Caterpillar fungus</name>
    <dbReference type="NCBI Taxonomy" id="983644"/>
    <lineage>
        <taxon>Eukaryota</taxon>
        <taxon>Fungi</taxon>
        <taxon>Dikarya</taxon>
        <taxon>Ascomycota</taxon>
        <taxon>Pezizomycotina</taxon>
        <taxon>Sordariomycetes</taxon>
        <taxon>Hypocreomycetidae</taxon>
        <taxon>Hypocreales</taxon>
        <taxon>Cordycipitaceae</taxon>
        <taxon>Cordyceps</taxon>
    </lineage>
</organism>
<dbReference type="Gene3D" id="1.10.472.10">
    <property type="entry name" value="Cyclin-like"/>
    <property type="match status" value="1"/>
</dbReference>
<dbReference type="OrthoDB" id="3877279at2759"/>
<feature type="compositionally biased region" description="Basic residues" evidence="1">
    <location>
        <begin position="45"/>
        <end position="54"/>
    </location>
</feature>
<keyword evidence="3" id="KW-1185">Reference proteome</keyword>
<evidence type="ECO:0000313" key="2">
    <source>
        <dbReference type="EMBL" id="EGX92862.1"/>
    </source>
</evidence>
<gene>
    <name evidence="2" type="ORF">CCM_04234</name>
</gene>
<protein>
    <recommendedName>
        <fullName evidence="4">Cyclin</fullName>
    </recommendedName>
</protein>
<evidence type="ECO:0008006" key="4">
    <source>
        <dbReference type="Google" id="ProtNLM"/>
    </source>
</evidence>
<dbReference type="KEGG" id="cmt:CCM_04234"/>
<dbReference type="HOGENOM" id="CLU_063918_0_0_1"/>
<name>G3JE37_CORMM</name>
<sequence length="357" mass="38269">MRKSKGGAAAAAAAAIEHNLQDTTTSYFTYRPLSNLPTPPSSSRSRQHQHHHQQPRNTGASYATDDGEVLRAIYRGKANSLLALQMPSSYSLVFSTGPAIHLVNLIPSSASLASASVHLVQYILGRANIPLETIALAVCILDRVDAKFGRKWRLTCPLCPGTEPTAAAAAAAASDETTQRQVSAHAKRHSLPVTPQPTSRHRPPQLHIDSVQPEIIVLAALVIADKFTDDAEQSTQSYCATWGRGLWSPAQLNATERSLMESLDYRIMPLCDDDCLADAMVDMQLAARHHGGRWDAVEPSPPRSDDGDVVFAGHDSDRRDTGNFVAGHARSKTLVPASGAGMTTDSVGLGLSWTAAI</sequence>
<dbReference type="AlphaFoldDB" id="G3JE37"/>